<name>A0ABV0KMM3_9CYAN</name>
<comment type="caution">
    <text evidence="1">The sequence shown here is derived from an EMBL/GenBank/DDBJ whole genome shotgun (WGS) entry which is preliminary data.</text>
</comment>
<organism evidence="1 2">
    <name type="scientific">Stenomitos frigidus AS-A4</name>
    <dbReference type="NCBI Taxonomy" id="2933935"/>
    <lineage>
        <taxon>Bacteria</taxon>
        <taxon>Bacillati</taxon>
        <taxon>Cyanobacteriota</taxon>
        <taxon>Cyanophyceae</taxon>
        <taxon>Leptolyngbyales</taxon>
        <taxon>Leptolyngbyaceae</taxon>
        <taxon>Stenomitos</taxon>
    </lineage>
</organism>
<reference evidence="1 2" key="1">
    <citation type="submission" date="2022-04" db="EMBL/GenBank/DDBJ databases">
        <title>Positive selection, recombination, and allopatry shape intraspecific diversity of widespread and dominant cyanobacteria.</title>
        <authorList>
            <person name="Wei J."/>
            <person name="Shu W."/>
            <person name="Hu C."/>
        </authorList>
    </citation>
    <scope>NUCLEOTIDE SEQUENCE [LARGE SCALE GENOMIC DNA]</scope>
    <source>
        <strain evidence="1 2">AS-A4</strain>
    </source>
</reference>
<sequence>MNLYRSLMLLTVTLGLGLSVSPTIPVSAQSSQGEAQKIEQSVEPLPNVGKIRFRNLTFKRSETRSLLSLAAAIRREFPTGKIRYLYNRIDLDGDGREEVVAYLTSSCGTGGCSMLILRAMGNGYSLISRHTIVNNSVVVSTTKTNGWRDIVLYVAGGGTKPSYNILKFDGSAYPPNPSTAPELPSGTIVSGTAIVADKISPEVGIVLDASTKNQTGGLSPSQQATLKSLGIAIAVPTVPVGYTVSKVEVKPCPANAPRSEKGVCRFGPQYGIVYRDVKQDRCFAIEATGGGVGGVPAEYESKINIPLLGETSMLFGSQNGEFKTPSAQQLNSPQRNLISDWAGASPFYHIVGADFVRQTYYKGNPNYCLNTITPNQAIQIVQSLSWLQ</sequence>
<gene>
    <name evidence="1" type="ORF">NDI38_18830</name>
</gene>
<proteinExistence type="predicted"/>
<dbReference type="EMBL" id="JAMPLM010000018">
    <property type="protein sequence ID" value="MEP1060491.1"/>
    <property type="molecule type" value="Genomic_DNA"/>
</dbReference>
<protein>
    <submittedName>
        <fullName evidence="1">Uncharacterized protein</fullName>
    </submittedName>
</protein>
<evidence type="ECO:0000313" key="2">
    <source>
        <dbReference type="Proteomes" id="UP001476950"/>
    </source>
</evidence>
<dbReference type="RefSeq" id="WP_190452518.1">
    <property type="nucleotide sequence ID" value="NZ_JAMPLM010000018.1"/>
</dbReference>
<accession>A0ABV0KMM3</accession>
<keyword evidence="2" id="KW-1185">Reference proteome</keyword>
<evidence type="ECO:0000313" key="1">
    <source>
        <dbReference type="EMBL" id="MEP1060491.1"/>
    </source>
</evidence>
<dbReference type="Proteomes" id="UP001476950">
    <property type="component" value="Unassembled WGS sequence"/>
</dbReference>